<comment type="subcellular location">
    <subcellularLocation>
        <location evidence="1">Membrane</location>
        <topology evidence="1">Single-pass membrane protein</topology>
    </subcellularLocation>
</comment>
<keyword evidence="7" id="KW-0325">Glycoprotein</keyword>
<evidence type="ECO:0000256" key="4">
    <source>
        <dbReference type="ARBA" id="ARBA00022989"/>
    </source>
</evidence>
<keyword evidence="5 8" id="KW-0472">Membrane</keyword>
<dbReference type="SUPFAM" id="SSF51110">
    <property type="entry name" value="alpha-D-mannose-specific plant lectins"/>
    <property type="match status" value="1"/>
</dbReference>
<dbReference type="SMART" id="SM00108">
    <property type="entry name" value="B_lectin"/>
    <property type="match status" value="1"/>
</dbReference>
<dbReference type="AlphaFoldDB" id="A0A0R0K3P7"/>
<proteinExistence type="predicted"/>
<keyword evidence="4 8" id="KW-1133">Transmembrane helix</keyword>
<dbReference type="EnsemblPlants" id="KRH61354">
    <property type="protein sequence ID" value="KRH61354"/>
    <property type="gene ID" value="GLYMA_04G042600"/>
</dbReference>
<protein>
    <recommendedName>
        <fullName evidence="9">Bulb-type lectin domain-containing protein</fullName>
    </recommendedName>
</protein>
<evidence type="ECO:0000259" key="9">
    <source>
        <dbReference type="PROSITE" id="PS50927"/>
    </source>
</evidence>
<dbReference type="OMA" id="IWTAPIN"/>
<dbReference type="GO" id="GO:0016020">
    <property type="term" value="C:membrane"/>
    <property type="evidence" value="ECO:0007669"/>
    <property type="project" value="UniProtKB-SubCell"/>
</dbReference>
<dbReference type="Pfam" id="PF01453">
    <property type="entry name" value="B_lectin"/>
    <property type="match status" value="1"/>
</dbReference>
<feature type="transmembrane region" description="Helical" evidence="8">
    <location>
        <begin position="223"/>
        <end position="241"/>
    </location>
</feature>
<dbReference type="EMBL" id="CM000837">
    <property type="protein sequence ID" value="KRH61354.1"/>
    <property type="molecule type" value="Genomic_DNA"/>
</dbReference>
<reference evidence="11" key="2">
    <citation type="submission" date="2018-02" db="UniProtKB">
        <authorList>
            <consortium name="EnsemblPlants"/>
        </authorList>
    </citation>
    <scope>IDENTIFICATION</scope>
    <source>
        <strain evidence="11">Williams 82</strain>
    </source>
</reference>
<dbReference type="Gene3D" id="2.90.10.10">
    <property type="entry name" value="Bulb-type lectin domain"/>
    <property type="match status" value="1"/>
</dbReference>
<accession>A0A0R0K3P7</accession>
<evidence type="ECO:0000256" key="2">
    <source>
        <dbReference type="ARBA" id="ARBA00022692"/>
    </source>
</evidence>
<dbReference type="PROSITE" id="PS50927">
    <property type="entry name" value="BULB_LECTIN"/>
    <property type="match status" value="1"/>
</dbReference>
<gene>
    <name evidence="10" type="ORF">GLYMA_04G042600</name>
</gene>
<feature type="domain" description="Bulb-type lectin" evidence="9">
    <location>
        <begin position="1"/>
        <end position="113"/>
    </location>
</feature>
<evidence type="ECO:0000256" key="6">
    <source>
        <dbReference type="ARBA" id="ARBA00023157"/>
    </source>
</evidence>
<evidence type="ECO:0000313" key="11">
    <source>
        <dbReference type="EnsemblPlants" id="KRH61354"/>
    </source>
</evidence>
<evidence type="ECO:0000313" key="10">
    <source>
        <dbReference type="EMBL" id="KRH61354.1"/>
    </source>
</evidence>
<dbReference type="PANTHER" id="PTHR47974">
    <property type="entry name" value="OS07G0415500 PROTEIN"/>
    <property type="match status" value="1"/>
</dbReference>
<evidence type="ECO:0000256" key="8">
    <source>
        <dbReference type="SAM" id="Phobius"/>
    </source>
</evidence>
<reference evidence="10" key="3">
    <citation type="submission" date="2018-07" db="EMBL/GenBank/DDBJ databases">
        <title>WGS assembly of Glycine max.</title>
        <authorList>
            <person name="Schmutz J."/>
            <person name="Cannon S."/>
            <person name="Schlueter J."/>
            <person name="Ma J."/>
            <person name="Mitros T."/>
            <person name="Nelson W."/>
            <person name="Hyten D."/>
            <person name="Song Q."/>
            <person name="Thelen J."/>
            <person name="Cheng J."/>
            <person name="Xu D."/>
            <person name="Hellsten U."/>
            <person name="May G."/>
            <person name="Yu Y."/>
            <person name="Sakurai T."/>
            <person name="Umezawa T."/>
            <person name="Bhattacharyya M."/>
            <person name="Sandhu D."/>
            <person name="Valliyodan B."/>
            <person name="Lindquist E."/>
            <person name="Peto M."/>
            <person name="Grant D."/>
            <person name="Shu S."/>
            <person name="Goodstein D."/>
            <person name="Barry K."/>
            <person name="Futrell-Griggs M."/>
            <person name="Abernathy B."/>
            <person name="Du J."/>
            <person name="Tian Z."/>
            <person name="Zhu L."/>
            <person name="Gill N."/>
            <person name="Joshi T."/>
            <person name="Libault M."/>
            <person name="Sethuraman A."/>
            <person name="Zhang X."/>
            <person name="Shinozaki K."/>
            <person name="Nguyen H."/>
            <person name="Wing R."/>
            <person name="Cregan P."/>
            <person name="Specht J."/>
            <person name="Grimwood J."/>
            <person name="Rokhsar D."/>
            <person name="Stacey G."/>
            <person name="Shoemaker R."/>
            <person name="Jackson S."/>
        </authorList>
    </citation>
    <scope>NUCLEOTIDE SEQUENCE</scope>
    <source>
        <tissue evidence="10">Callus</tissue>
    </source>
</reference>
<evidence type="ECO:0000313" key="12">
    <source>
        <dbReference type="Proteomes" id="UP000008827"/>
    </source>
</evidence>
<dbReference type="InParanoid" id="A0A0R0K3P7"/>
<evidence type="ECO:0000256" key="5">
    <source>
        <dbReference type="ARBA" id="ARBA00023136"/>
    </source>
</evidence>
<dbReference type="PANTHER" id="PTHR47974:SF3">
    <property type="entry name" value="RECEPTOR-LIKE SERINE_THREONINE-PROTEIN KINASE"/>
    <property type="match status" value="1"/>
</dbReference>
<organism evidence="10">
    <name type="scientific">Glycine max</name>
    <name type="common">Soybean</name>
    <name type="synonym">Glycine hispida</name>
    <dbReference type="NCBI Taxonomy" id="3847"/>
    <lineage>
        <taxon>Eukaryota</taxon>
        <taxon>Viridiplantae</taxon>
        <taxon>Streptophyta</taxon>
        <taxon>Embryophyta</taxon>
        <taxon>Tracheophyta</taxon>
        <taxon>Spermatophyta</taxon>
        <taxon>Magnoliopsida</taxon>
        <taxon>eudicotyledons</taxon>
        <taxon>Gunneridae</taxon>
        <taxon>Pentapetalae</taxon>
        <taxon>rosids</taxon>
        <taxon>fabids</taxon>
        <taxon>Fabales</taxon>
        <taxon>Fabaceae</taxon>
        <taxon>Papilionoideae</taxon>
        <taxon>50 kb inversion clade</taxon>
        <taxon>NPAAA clade</taxon>
        <taxon>indigoferoid/millettioid clade</taxon>
        <taxon>Phaseoleae</taxon>
        <taxon>Glycine</taxon>
        <taxon>Glycine subgen. Soja</taxon>
    </lineage>
</organism>
<reference evidence="10 11" key="1">
    <citation type="journal article" date="2010" name="Nature">
        <title>Genome sequence of the palaeopolyploid soybean.</title>
        <authorList>
            <person name="Schmutz J."/>
            <person name="Cannon S.B."/>
            <person name="Schlueter J."/>
            <person name="Ma J."/>
            <person name="Mitros T."/>
            <person name="Nelson W."/>
            <person name="Hyten D.L."/>
            <person name="Song Q."/>
            <person name="Thelen J.J."/>
            <person name="Cheng J."/>
            <person name="Xu D."/>
            <person name="Hellsten U."/>
            <person name="May G.D."/>
            <person name="Yu Y."/>
            <person name="Sakurai T."/>
            <person name="Umezawa T."/>
            <person name="Bhattacharyya M.K."/>
            <person name="Sandhu D."/>
            <person name="Valliyodan B."/>
            <person name="Lindquist E."/>
            <person name="Peto M."/>
            <person name="Grant D."/>
            <person name="Shu S."/>
            <person name="Goodstein D."/>
            <person name="Barry K."/>
            <person name="Futrell-Griggs M."/>
            <person name="Abernathy B."/>
            <person name="Du J."/>
            <person name="Tian Z."/>
            <person name="Zhu L."/>
            <person name="Gill N."/>
            <person name="Joshi T."/>
            <person name="Libault M."/>
            <person name="Sethuraman A."/>
            <person name="Zhang X.-C."/>
            <person name="Shinozaki K."/>
            <person name="Nguyen H.T."/>
            <person name="Wing R.A."/>
            <person name="Cregan P."/>
            <person name="Specht J."/>
            <person name="Grimwood J."/>
            <person name="Rokhsar D."/>
            <person name="Stacey G."/>
            <person name="Shoemaker R.C."/>
            <person name="Jackson S.A."/>
        </authorList>
    </citation>
    <scope>NUCLEOTIDE SEQUENCE [LARGE SCALE GENOMIC DNA]</scope>
    <source>
        <strain evidence="11">cv. Williams 82</strain>
        <tissue evidence="10">Callus</tissue>
    </source>
</reference>
<evidence type="ECO:0000256" key="7">
    <source>
        <dbReference type="ARBA" id="ARBA00023180"/>
    </source>
</evidence>
<keyword evidence="6" id="KW-1015">Disulfide bond</keyword>
<keyword evidence="12" id="KW-1185">Reference proteome</keyword>
<keyword evidence="2 8" id="KW-0812">Transmembrane</keyword>
<keyword evidence="3" id="KW-0732">Signal</keyword>
<sequence>MSCSHKKNGMFSAGFYAVGQNAYSFAVWFSEPYGQTRNATVVWMANRDQPVNGKDSKISLLRNGNLALNDVDESLVWYTNTASLSSSVRLFFDNTGNLLLHETQATGVVLWQSFDFPTDTLLPQQVFTRHSKLVSSRSETNMSSGFYALFFDNDNIFRLLYDGPEVSGLYWPDPCRVAVMDTLDNFSSSDDLHFLTSDYGTLIQRRLVLDHDGNIRVYSQRHGGVGGLEVFCIFVIWFFLVRTRGQKYSGVDGRVYNLAMSGFRKFSYSQLKQATKGFSQEIGRDAGGVVYKGVC</sequence>
<name>A0A0R0K3P7_SOYBN</name>
<dbReference type="InterPro" id="IPR001480">
    <property type="entry name" value="Bulb-type_lectin_dom"/>
</dbReference>
<evidence type="ECO:0000256" key="3">
    <source>
        <dbReference type="ARBA" id="ARBA00022729"/>
    </source>
</evidence>
<dbReference type="SMR" id="A0A0R0K3P7"/>
<dbReference type="Proteomes" id="UP000008827">
    <property type="component" value="Chromosome 4"/>
</dbReference>
<evidence type="ECO:0000256" key="1">
    <source>
        <dbReference type="ARBA" id="ARBA00004167"/>
    </source>
</evidence>
<dbReference type="PaxDb" id="3847-GLYMA04G04521.1"/>
<dbReference type="Gramene" id="KRH61354">
    <property type="protein sequence ID" value="KRH61354"/>
    <property type="gene ID" value="GLYMA_04G042600"/>
</dbReference>
<dbReference type="InterPro" id="IPR036426">
    <property type="entry name" value="Bulb-type_lectin_dom_sf"/>
</dbReference>